<name>A0ABU4EQK6_WILMA</name>
<keyword evidence="5" id="KW-1185">Reference proteome</keyword>
<evidence type="ECO:0000313" key="4">
    <source>
        <dbReference type="EMBL" id="MDV7133538.1"/>
    </source>
</evidence>
<evidence type="ECO:0000256" key="1">
    <source>
        <dbReference type="SAM" id="MobiDB-lite"/>
    </source>
</evidence>
<feature type="compositionally biased region" description="Pro residues" evidence="1">
    <location>
        <begin position="28"/>
        <end position="52"/>
    </location>
</feature>
<evidence type="ECO:0000256" key="2">
    <source>
        <dbReference type="SAM" id="Phobius"/>
    </source>
</evidence>
<keyword evidence="2" id="KW-0472">Membrane</keyword>
<feature type="region of interest" description="Disordered" evidence="1">
    <location>
        <begin position="1"/>
        <end position="147"/>
    </location>
</feature>
<feature type="domain" description="DUF4190" evidence="3">
    <location>
        <begin position="154"/>
        <end position="208"/>
    </location>
</feature>
<keyword evidence="2" id="KW-0812">Transmembrane</keyword>
<organism evidence="4 5">
    <name type="scientific">Williamsia marianensis</name>
    <dbReference type="NCBI Taxonomy" id="85044"/>
    <lineage>
        <taxon>Bacteria</taxon>
        <taxon>Bacillati</taxon>
        <taxon>Actinomycetota</taxon>
        <taxon>Actinomycetes</taxon>
        <taxon>Mycobacteriales</taxon>
        <taxon>Nocardiaceae</taxon>
        <taxon>Williamsia</taxon>
    </lineage>
</organism>
<dbReference type="InterPro" id="IPR025241">
    <property type="entry name" value="DUF4190"/>
</dbReference>
<dbReference type="Proteomes" id="UP001185792">
    <property type="component" value="Unassembled WGS sequence"/>
</dbReference>
<reference evidence="4 5" key="1">
    <citation type="submission" date="2023-10" db="EMBL/GenBank/DDBJ databases">
        <title>Development of a sustainable strategy for remediation of hydrocarbon-contaminated territories based on the waste exchange concept.</title>
        <authorList>
            <person name="Krivoruchko A."/>
        </authorList>
    </citation>
    <scope>NUCLEOTIDE SEQUENCE [LARGE SCALE GENOMIC DNA]</scope>
    <source>
        <strain evidence="4 5">IEGM 1236</strain>
    </source>
</reference>
<dbReference type="EMBL" id="JAWLUM010000001">
    <property type="protein sequence ID" value="MDV7133538.1"/>
    <property type="molecule type" value="Genomic_DNA"/>
</dbReference>
<feature type="transmembrane region" description="Helical" evidence="2">
    <location>
        <begin position="189"/>
        <end position="216"/>
    </location>
</feature>
<proteinExistence type="predicted"/>
<comment type="caution">
    <text evidence="4">The sequence shown here is derived from an EMBL/GenBank/DDBJ whole genome shotgun (WGS) entry which is preliminary data.</text>
</comment>
<gene>
    <name evidence="4" type="ORF">R4198_07500</name>
</gene>
<dbReference type="RefSeq" id="WP_317712622.1">
    <property type="nucleotide sequence ID" value="NZ_JAWLUM010000001.1"/>
</dbReference>
<sequence length="221" mass="22800">MSVENGEGNRRRHGEPIPAWQPRTGPAEGPPPGYRPGPPQAPAPQGGLPPEPGRGYAPRPGPNGPPPFNPGPVDRPREDPRRRQPPPSSPAPLSGPAAGLGASPAPLSSAYSQTSDPAETRYDGPQGDHPADQESGAEMSPAPASRSNKTNVTAIVALILSVLGVTSLIGIVCGHVARSQIRRTGEQGMPFAVAALWVGYLYLAAGILVLAGYLYIVGQGN</sequence>
<evidence type="ECO:0000259" key="3">
    <source>
        <dbReference type="Pfam" id="PF13828"/>
    </source>
</evidence>
<feature type="transmembrane region" description="Helical" evidence="2">
    <location>
        <begin position="154"/>
        <end position="177"/>
    </location>
</feature>
<dbReference type="Pfam" id="PF13828">
    <property type="entry name" value="DUF4190"/>
    <property type="match status" value="1"/>
</dbReference>
<keyword evidence="2" id="KW-1133">Transmembrane helix</keyword>
<evidence type="ECO:0000313" key="5">
    <source>
        <dbReference type="Proteomes" id="UP001185792"/>
    </source>
</evidence>
<protein>
    <submittedName>
        <fullName evidence="4">DUF4190 domain-containing protein</fullName>
    </submittedName>
</protein>
<accession>A0ABU4EQK6</accession>
<feature type="compositionally biased region" description="Low complexity" evidence="1">
    <location>
        <begin position="91"/>
        <end position="110"/>
    </location>
</feature>
<feature type="compositionally biased region" description="Pro residues" evidence="1">
    <location>
        <begin position="59"/>
        <end position="70"/>
    </location>
</feature>